<evidence type="ECO:0000313" key="2">
    <source>
        <dbReference type="Proteomes" id="UP000683442"/>
    </source>
</evidence>
<proteinExistence type="predicted"/>
<organism evidence="1 2">
    <name type="scientific">Marinobacter adhaerens</name>
    <dbReference type="NCBI Taxonomy" id="1033846"/>
    <lineage>
        <taxon>Bacteria</taxon>
        <taxon>Pseudomonadati</taxon>
        <taxon>Pseudomonadota</taxon>
        <taxon>Gammaproteobacteria</taxon>
        <taxon>Pseudomonadales</taxon>
        <taxon>Marinobacteraceae</taxon>
        <taxon>Marinobacter</taxon>
    </lineage>
</organism>
<dbReference type="Proteomes" id="UP000683442">
    <property type="component" value="Chromosome"/>
</dbReference>
<keyword evidence="2" id="KW-1185">Reference proteome</keyword>
<sequence>MSVTKPYRRTCRQFVDGSYAEGGRWQYLLHKKFANEPQHFIRAFLMLQDDLEELFTFIEPADQNLNAYSHRTQQLLTRCCIEIEANLTAILLENNYPKTSSDLTMKDYKLVEFSHRLSHYRVRIPGWRGTQGTRMPFSPWGGSTQDPLPWYQAYNQAKHDRHAHFHLATFDVLLDAICGLAALLAAQFHQEDYSPQEKTLGVGASYSYDTDDGMSTSIGGFFRIEFPTNYPFSERYDFDWEALRQLPDPFDEFDHAAYA</sequence>
<reference evidence="1 2" key="1">
    <citation type="submission" date="2021-06" db="EMBL/GenBank/DDBJ databases">
        <title>Microbial metabolic specificity influences pelagic lipid remineralization.</title>
        <authorList>
            <person name="Behrendt L."/>
            <person name="Hunter J.E."/>
            <person name="Alcolombri U."/>
            <person name="Smriga S."/>
            <person name="Mincer T."/>
            <person name="Lowenstein D.P."/>
            <person name="Peaudecerf F.J."/>
            <person name="Fernandez V.I."/>
            <person name="Fredricks H."/>
            <person name="Almblad H."/>
            <person name="Harrison J.J."/>
            <person name="Stocker R."/>
            <person name="Van Mooy B.A.S."/>
        </authorList>
    </citation>
    <scope>NUCLEOTIDE SEQUENCE [LARGE SCALE GENOMIC DNA]</scope>
    <source>
        <strain evidence="1 2">HP15-B</strain>
    </source>
</reference>
<dbReference type="RefSeq" id="WP_014579259.1">
    <property type="nucleotide sequence ID" value="NZ_CP076686.1"/>
</dbReference>
<dbReference type="EMBL" id="CP076686">
    <property type="protein sequence ID" value="QWV13789.1"/>
    <property type="molecule type" value="Genomic_DNA"/>
</dbReference>
<gene>
    <name evidence="1" type="ORF">KQ249_03975</name>
</gene>
<name>A0ABX8IMY7_9GAMM</name>
<dbReference type="GeneID" id="78558576"/>
<protein>
    <submittedName>
        <fullName evidence="1">Uncharacterized protein</fullName>
    </submittedName>
</protein>
<evidence type="ECO:0000313" key="1">
    <source>
        <dbReference type="EMBL" id="QWV13789.1"/>
    </source>
</evidence>
<accession>A0ABX8IMY7</accession>